<protein>
    <submittedName>
        <fullName evidence="1">Uncharacterized protein</fullName>
    </submittedName>
</protein>
<sequence>MQPLAGIARACGQRRLNKGVDILGVRVNCQLPGEKFPLDLLKMGEDGVTVRGINNALRAEHGRVGHAAVNVLGEQAAVGRDGGVEVVGFFVRLFGKAARPEFHAQHLRFSLRLKRREPRSRRKYTNGAGTVTNGRGVPRQGWLLLLSASRRG</sequence>
<proteinExistence type="predicted"/>
<dbReference type="AlphaFoldDB" id="A0A645IC54"/>
<accession>A0A645IC54</accession>
<organism evidence="1">
    <name type="scientific">bioreactor metagenome</name>
    <dbReference type="NCBI Taxonomy" id="1076179"/>
    <lineage>
        <taxon>unclassified sequences</taxon>
        <taxon>metagenomes</taxon>
        <taxon>ecological metagenomes</taxon>
    </lineage>
</organism>
<evidence type="ECO:0000313" key="1">
    <source>
        <dbReference type="EMBL" id="MPN48412.1"/>
    </source>
</evidence>
<comment type="caution">
    <text evidence="1">The sequence shown here is derived from an EMBL/GenBank/DDBJ whole genome shotgun (WGS) entry which is preliminary data.</text>
</comment>
<dbReference type="EMBL" id="VSSQ01110718">
    <property type="protein sequence ID" value="MPN48412.1"/>
    <property type="molecule type" value="Genomic_DNA"/>
</dbReference>
<reference evidence="1" key="1">
    <citation type="submission" date="2019-08" db="EMBL/GenBank/DDBJ databases">
        <authorList>
            <person name="Kucharzyk K."/>
            <person name="Murdoch R.W."/>
            <person name="Higgins S."/>
            <person name="Loffler F."/>
        </authorList>
    </citation>
    <scope>NUCLEOTIDE SEQUENCE</scope>
</reference>
<name>A0A645IC54_9ZZZZ</name>
<gene>
    <name evidence="1" type="ORF">SDC9_196019</name>
</gene>